<keyword evidence="2" id="KW-1185">Reference proteome</keyword>
<dbReference type="EMBL" id="PGEZ01000001">
    <property type="protein sequence ID" value="PJJ56367.1"/>
    <property type="molecule type" value="Genomic_DNA"/>
</dbReference>
<comment type="caution">
    <text evidence="1">The sequence shown here is derived from an EMBL/GenBank/DDBJ whole genome shotgun (WGS) entry which is preliminary data.</text>
</comment>
<reference evidence="1 2" key="1">
    <citation type="submission" date="2017-11" db="EMBL/GenBank/DDBJ databases">
        <title>Genomic Encyclopedia of Archaeal and Bacterial Type Strains, Phase II (KMG-II): From Individual Species to Whole Genera.</title>
        <authorList>
            <person name="Goeker M."/>
        </authorList>
    </citation>
    <scope>NUCLEOTIDE SEQUENCE [LARGE SCALE GENOMIC DNA]</scope>
    <source>
        <strain evidence="1 2">DSM 27763</strain>
    </source>
</reference>
<dbReference type="Proteomes" id="UP000230842">
    <property type="component" value="Unassembled WGS sequence"/>
</dbReference>
<protein>
    <recommendedName>
        <fullName evidence="3">Dienelactone hydrolase</fullName>
    </recommendedName>
</protein>
<name>A0A0B2BGD9_9ACTN</name>
<proteinExistence type="predicted"/>
<accession>A0A0B2BGD9</accession>
<dbReference type="PANTHER" id="PTHR33428">
    <property type="entry name" value="CHLOROPHYLLASE-2, CHLOROPLASTIC"/>
    <property type="match status" value="1"/>
</dbReference>
<dbReference type="PANTHER" id="PTHR33428:SF14">
    <property type="entry name" value="CARBOXYLESTERASE TYPE B DOMAIN-CONTAINING PROTEIN"/>
    <property type="match status" value="1"/>
</dbReference>
<dbReference type="InterPro" id="IPR029058">
    <property type="entry name" value="AB_hydrolase_fold"/>
</dbReference>
<evidence type="ECO:0000313" key="1">
    <source>
        <dbReference type="EMBL" id="PJJ56367.1"/>
    </source>
</evidence>
<dbReference type="AlphaFoldDB" id="A0A0B2BGD9"/>
<evidence type="ECO:0000313" key="2">
    <source>
        <dbReference type="Proteomes" id="UP000230842"/>
    </source>
</evidence>
<dbReference type="SUPFAM" id="SSF53474">
    <property type="entry name" value="alpha/beta-Hydrolases"/>
    <property type="match status" value="1"/>
</dbReference>
<dbReference type="RefSeq" id="WP_039348670.1">
    <property type="nucleotide sequence ID" value="NZ_PGEZ01000001.1"/>
</dbReference>
<organism evidence="1 2">
    <name type="scientific">Mumia flava</name>
    <dbReference type="NCBI Taxonomy" id="1348852"/>
    <lineage>
        <taxon>Bacteria</taxon>
        <taxon>Bacillati</taxon>
        <taxon>Actinomycetota</taxon>
        <taxon>Actinomycetes</taxon>
        <taxon>Propionibacteriales</taxon>
        <taxon>Nocardioidaceae</taxon>
        <taxon>Mumia</taxon>
    </lineage>
</organism>
<gene>
    <name evidence="1" type="ORF">CLV56_0573</name>
</gene>
<sequence length="331" mass="33890">MAAPALVRALRTATRIPGAEAPYDTAHVTVRYPALAARTDAERMSGRLAADPAGGPYPVVVLLSGVNVAAEAYAWLATTLVESGFVAVTYDWVGELFAGEHGLTPGVDLGAVGPDTYGRRPTTQALGPVLETVGRLGHHGPLAGLLEPGAVGLFGHSAGGTVALQSARPAWFDQVRAVVTYGAHTMASQQLGHAAGTVLPVAVEVPVLLVGGSADGVVAASALRYGGDAGDPDHDPIAATWRDAVPATTDAWLVTLAGAGHMLAAHPDDPTTARGFLEEATGGDAAALRATLAETVATFLRAHVRGEAEAKDALELLVEQPGPQIAEIRRR</sequence>
<dbReference type="Gene3D" id="3.40.50.1820">
    <property type="entry name" value="alpha/beta hydrolase"/>
    <property type="match status" value="1"/>
</dbReference>
<dbReference type="OrthoDB" id="569821at2"/>
<evidence type="ECO:0008006" key="3">
    <source>
        <dbReference type="Google" id="ProtNLM"/>
    </source>
</evidence>